<dbReference type="STRING" id="937775.Metlim_0040"/>
<dbReference type="NCBIfam" id="TIGR00229">
    <property type="entry name" value="sensory_box"/>
    <property type="match status" value="4"/>
</dbReference>
<dbReference type="Gene3D" id="3.30.565.10">
    <property type="entry name" value="Histidine kinase-like ATPase, C-terminal domain"/>
    <property type="match status" value="1"/>
</dbReference>
<accession>H1YY98</accession>
<dbReference type="Gene3D" id="3.30.450.20">
    <property type="entry name" value="PAS domain"/>
    <property type="match status" value="4"/>
</dbReference>
<feature type="domain" description="PAC" evidence="8">
    <location>
        <begin position="101"/>
        <end position="153"/>
    </location>
</feature>
<protein>
    <recommendedName>
        <fullName evidence="2">histidine kinase</fullName>
        <ecNumber evidence="2">2.7.13.3</ecNumber>
    </recommendedName>
</protein>
<feature type="domain" description="PAS" evidence="7">
    <location>
        <begin position="28"/>
        <end position="82"/>
    </location>
</feature>
<dbReference type="HOGENOM" id="CLU_000445_114_58_2"/>
<dbReference type="GO" id="GO:0004673">
    <property type="term" value="F:protein histidine kinase activity"/>
    <property type="evidence" value="ECO:0007669"/>
    <property type="project" value="UniProtKB-EC"/>
</dbReference>
<dbReference type="Proteomes" id="UP000005741">
    <property type="component" value="Chromosome"/>
</dbReference>
<dbReference type="InterPro" id="IPR052162">
    <property type="entry name" value="Sensor_kinase/Photoreceptor"/>
</dbReference>
<evidence type="ECO:0000256" key="1">
    <source>
        <dbReference type="ARBA" id="ARBA00000085"/>
    </source>
</evidence>
<dbReference type="InterPro" id="IPR004358">
    <property type="entry name" value="Sig_transdc_His_kin-like_C"/>
</dbReference>
<dbReference type="PANTHER" id="PTHR43304:SF1">
    <property type="entry name" value="PAC DOMAIN-CONTAINING PROTEIN"/>
    <property type="match status" value="1"/>
</dbReference>
<dbReference type="InterPro" id="IPR035965">
    <property type="entry name" value="PAS-like_dom_sf"/>
</dbReference>
<dbReference type="PRINTS" id="PR00344">
    <property type="entry name" value="BCTRLSENSOR"/>
</dbReference>
<dbReference type="CDD" id="cd00130">
    <property type="entry name" value="PAS"/>
    <property type="match status" value="4"/>
</dbReference>
<dbReference type="InParanoid" id="H1YY98"/>
<evidence type="ECO:0000256" key="5">
    <source>
        <dbReference type="ARBA" id="ARBA00022777"/>
    </source>
</evidence>
<dbReference type="InterPro" id="IPR036890">
    <property type="entry name" value="HATPase_C_sf"/>
</dbReference>
<dbReference type="Pfam" id="PF13426">
    <property type="entry name" value="PAS_9"/>
    <property type="match status" value="3"/>
</dbReference>
<proteinExistence type="predicted"/>
<feature type="domain" description="Histidine kinase" evidence="6">
    <location>
        <begin position="653"/>
        <end position="751"/>
    </location>
</feature>
<dbReference type="InterPro" id="IPR000700">
    <property type="entry name" value="PAS-assoc_C"/>
</dbReference>
<comment type="catalytic activity">
    <reaction evidence="1">
        <text>ATP + protein L-histidine = ADP + protein N-phospho-L-histidine.</text>
        <dbReference type="EC" id="2.7.13.3"/>
    </reaction>
</comment>
<dbReference type="Pfam" id="PF02518">
    <property type="entry name" value="HATPase_c"/>
    <property type="match status" value="1"/>
</dbReference>
<dbReference type="GO" id="GO:0006355">
    <property type="term" value="P:regulation of DNA-templated transcription"/>
    <property type="evidence" value="ECO:0007669"/>
    <property type="project" value="InterPro"/>
</dbReference>
<keyword evidence="10" id="KW-1185">Reference proteome</keyword>
<dbReference type="InterPro" id="IPR013767">
    <property type="entry name" value="PAS_fold"/>
</dbReference>
<dbReference type="SUPFAM" id="SSF55874">
    <property type="entry name" value="ATPase domain of HSP90 chaperone/DNA topoisomerase II/histidine kinase"/>
    <property type="match status" value="1"/>
</dbReference>
<dbReference type="EC" id="2.7.13.3" evidence="2"/>
<organism evidence="9 10">
    <name type="scientific">Methanoplanus limicola DSM 2279</name>
    <dbReference type="NCBI Taxonomy" id="937775"/>
    <lineage>
        <taxon>Archaea</taxon>
        <taxon>Methanobacteriati</taxon>
        <taxon>Methanobacteriota</taxon>
        <taxon>Stenosarchaea group</taxon>
        <taxon>Methanomicrobia</taxon>
        <taxon>Methanomicrobiales</taxon>
        <taxon>Methanomicrobiaceae</taxon>
        <taxon>Methanoplanus</taxon>
    </lineage>
</organism>
<name>H1YY98_9EURY</name>
<dbReference type="CDD" id="cd00075">
    <property type="entry name" value="HATPase"/>
    <property type="match status" value="1"/>
</dbReference>
<evidence type="ECO:0000256" key="4">
    <source>
        <dbReference type="ARBA" id="ARBA00022679"/>
    </source>
</evidence>
<dbReference type="InterPro" id="IPR001610">
    <property type="entry name" value="PAC"/>
</dbReference>
<evidence type="ECO:0000259" key="6">
    <source>
        <dbReference type="PROSITE" id="PS50109"/>
    </source>
</evidence>
<evidence type="ECO:0000256" key="3">
    <source>
        <dbReference type="ARBA" id="ARBA00022553"/>
    </source>
</evidence>
<dbReference type="EMBL" id="CM001436">
    <property type="protein sequence ID" value="EHQ34193.1"/>
    <property type="molecule type" value="Genomic_DNA"/>
</dbReference>
<dbReference type="PROSITE" id="PS50112">
    <property type="entry name" value="PAS"/>
    <property type="match status" value="3"/>
</dbReference>
<evidence type="ECO:0000313" key="9">
    <source>
        <dbReference type="EMBL" id="EHQ34193.1"/>
    </source>
</evidence>
<evidence type="ECO:0000256" key="2">
    <source>
        <dbReference type="ARBA" id="ARBA00012438"/>
    </source>
</evidence>
<feature type="domain" description="PAS" evidence="7">
    <location>
        <begin position="404"/>
        <end position="474"/>
    </location>
</feature>
<dbReference type="InterPro" id="IPR000014">
    <property type="entry name" value="PAS"/>
</dbReference>
<reference evidence="9 10" key="1">
    <citation type="submission" date="2011-10" db="EMBL/GenBank/DDBJ databases">
        <title>The Improved High-Quality Draft genome of Methanoplanus limicola DSM 2279.</title>
        <authorList>
            <consortium name="US DOE Joint Genome Institute (JGI-PGF)"/>
            <person name="Lucas S."/>
            <person name="Copeland A."/>
            <person name="Lapidus A."/>
            <person name="Glavina del Rio T."/>
            <person name="Dalin E."/>
            <person name="Tice H."/>
            <person name="Bruce D."/>
            <person name="Goodwin L."/>
            <person name="Pitluck S."/>
            <person name="Peters L."/>
            <person name="Mikhailova N."/>
            <person name="Lu M."/>
            <person name="Kyrpides N."/>
            <person name="Mavromatis K."/>
            <person name="Ivanova N."/>
            <person name="Markowitz V."/>
            <person name="Cheng J.-F."/>
            <person name="Hugenholtz P."/>
            <person name="Woyke T."/>
            <person name="Wu D."/>
            <person name="Wirth R."/>
            <person name="Brambilla E.-M."/>
            <person name="Klenk H.-P."/>
            <person name="Eisen J.A."/>
        </authorList>
    </citation>
    <scope>NUCLEOTIDE SEQUENCE [LARGE SCALE GENOMIC DNA]</scope>
    <source>
        <strain evidence="9 10">DSM 2279</strain>
    </source>
</reference>
<dbReference type="SMART" id="SM00387">
    <property type="entry name" value="HATPase_c"/>
    <property type="match status" value="1"/>
</dbReference>
<dbReference type="Pfam" id="PF00989">
    <property type="entry name" value="PAS"/>
    <property type="match status" value="1"/>
</dbReference>
<dbReference type="SMART" id="SM00091">
    <property type="entry name" value="PAS"/>
    <property type="match status" value="4"/>
</dbReference>
<dbReference type="InterPro" id="IPR003594">
    <property type="entry name" value="HATPase_dom"/>
</dbReference>
<evidence type="ECO:0000313" key="10">
    <source>
        <dbReference type="Proteomes" id="UP000005741"/>
    </source>
</evidence>
<dbReference type="InterPro" id="IPR005467">
    <property type="entry name" value="His_kinase_dom"/>
</dbReference>
<keyword evidence="4" id="KW-0808">Transferase</keyword>
<dbReference type="SUPFAM" id="SSF55785">
    <property type="entry name" value="PYP-like sensor domain (PAS domain)"/>
    <property type="match status" value="4"/>
</dbReference>
<dbReference type="PROSITE" id="PS50113">
    <property type="entry name" value="PAC"/>
    <property type="match status" value="1"/>
</dbReference>
<feature type="domain" description="PAS" evidence="7">
    <location>
        <begin position="279"/>
        <end position="341"/>
    </location>
</feature>
<dbReference type="AlphaFoldDB" id="H1YY98"/>
<sequence>MRGMKAGISPELLEIIKSFPAGDGSYNERHFLNLLLNSIPYPLFIKDCCGIYTGGNSRFFSFIGKPRDEVIGHPVYEFFEKDFASACNAVDKSLIKNPGTREYETKLRFPDGKDHDVIIFRSTFTDNERNPVGIIGILKDITELRDKEAIIKTGEEKFEKVFRIIPDPVLISRLEDGKIIDFNNSFGGLFGYSLNGRGSPDFTEDMLWRDSEKRAEFISFILKDGLAENYYADFLTREGRTLNILISGSLYYINNCAHMLVAIRDISDLWETRGKLEIARKKYQAIFENAGTGLIVADADLKIKLSNSHLLSMIGYSSEEVDGKMSVEDIADDSEREMIAEYKLRMKSHSPLAQSNHDLILRSKEGKKVYTHASLSYMPGTDQILISLIDIGERISAERALAESERFNKDLIRNLPDYIVIYDINGEIIYVNPSGSKAIGYAEKDLTGRSMTDFIHPDDRGLAKKMLNLRLSDSLKDEYEIRVISAAGDVIIVNIKGRLIEFDKKPAVMLLLNDITKQKELERSLEMKAEEFRLLSESKELANKKLNLLSSITRHDILNQITVLSAYEQLVHESIEMNRTDDALKYLKKASVATEKISGQIQFTKYYQEIGVDAPEWQNVSGTISEVIEKEFFPPGLVDVLDSNIEIYADRMLGRVFYTLIDNSVRHGTDLTSISVRYELFEKELLIFVGDDGGGIPPEKKIRIFDAGYGSNTGFGLFLAREILELSGISIHENGVYGEGARFEILVPSERWRYSEEKVLPERSGKYEVDL</sequence>
<dbReference type="PROSITE" id="PS50109">
    <property type="entry name" value="HIS_KIN"/>
    <property type="match status" value="1"/>
</dbReference>
<evidence type="ECO:0000259" key="8">
    <source>
        <dbReference type="PROSITE" id="PS50113"/>
    </source>
</evidence>
<gene>
    <name evidence="9" type="ORF">Metlim_0040</name>
</gene>
<keyword evidence="5 9" id="KW-0418">Kinase</keyword>
<evidence type="ECO:0000259" key="7">
    <source>
        <dbReference type="PROSITE" id="PS50112"/>
    </source>
</evidence>
<dbReference type="SMART" id="SM00086">
    <property type="entry name" value="PAC"/>
    <property type="match status" value="4"/>
</dbReference>
<dbReference type="PANTHER" id="PTHR43304">
    <property type="entry name" value="PHYTOCHROME-LIKE PROTEIN CPH1"/>
    <property type="match status" value="1"/>
</dbReference>
<keyword evidence="3" id="KW-0597">Phosphoprotein</keyword>